<accession>A0A1N6WWP3</accession>
<dbReference type="EMBL" id="FTNF01000005">
    <property type="protein sequence ID" value="SIQ94509.1"/>
    <property type="molecule type" value="Genomic_DNA"/>
</dbReference>
<dbReference type="PIRSF" id="PIRSF000390">
    <property type="entry name" value="PLP_StrS"/>
    <property type="match status" value="1"/>
</dbReference>
<evidence type="ECO:0000313" key="5">
    <source>
        <dbReference type="EMBL" id="SIQ94509.1"/>
    </source>
</evidence>
<dbReference type="InterPro" id="IPR015424">
    <property type="entry name" value="PyrdxlP-dep_Trfase"/>
</dbReference>
<evidence type="ECO:0000313" key="6">
    <source>
        <dbReference type="Proteomes" id="UP000186004"/>
    </source>
</evidence>
<evidence type="ECO:0000256" key="4">
    <source>
        <dbReference type="RuleBase" id="RU004508"/>
    </source>
</evidence>
<comment type="cofactor">
    <cofactor evidence="1">
        <name>pyridoxal 5'-phosphate</name>
        <dbReference type="ChEBI" id="CHEBI:597326"/>
    </cofactor>
</comment>
<protein>
    <submittedName>
        <fullName evidence="5">Perosamine synthetase</fullName>
    </submittedName>
</protein>
<evidence type="ECO:0000256" key="3">
    <source>
        <dbReference type="PIRSR" id="PIRSR000390-2"/>
    </source>
</evidence>
<keyword evidence="3 4" id="KW-0663">Pyridoxal phosphate</keyword>
<feature type="modified residue" description="N6-(pyridoxal phosphate)lysine" evidence="3">
    <location>
        <position position="182"/>
    </location>
</feature>
<gene>
    <name evidence="5" type="ORF">SAMN05444858_105136</name>
</gene>
<dbReference type="AlphaFoldDB" id="A0A1N6WWP3"/>
<dbReference type="PANTHER" id="PTHR30244:SF34">
    <property type="entry name" value="DTDP-4-AMINO-4,6-DIDEOXYGALACTOSE TRANSAMINASE"/>
    <property type="match status" value="1"/>
</dbReference>
<dbReference type="InterPro" id="IPR000653">
    <property type="entry name" value="DegT/StrS_aminotransferase"/>
</dbReference>
<dbReference type="GO" id="GO:0000271">
    <property type="term" value="P:polysaccharide biosynthetic process"/>
    <property type="evidence" value="ECO:0007669"/>
    <property type="project" value="TreeGrafter"/>
</dbReference>
<feature type="active site" description="Proton acceptor" evidence="2">
    <location>
        <position position="182"/>
    </location>
</feature>
<dbReference type="InterPro" id="IPR015421">
    <property type="entry name" value="PyrdxlP-dep_Trfase_major"/>
</dbReference>
<dbReference type="Proteomes" id="UP000186004">
    <property type="component" value="Unassembled WGS sequence"/>
</dbReference>
<organism evidence="5 6">
    <name type="scientific">Micromonospora avicenniae</name>
    <dbReference type="NCBI Taxonomy" id="1198245"/>
    <lineage>
        <taxon>Bacteria</taxon>
        <taxon>Bacillati</taxon>
        <taxon>Actinomycetota</taxon>
        <taxon>Actinomycetes</taxon>
        <taxon>Micromonosporales</taxon>
        <taxon>Micromonosporaceae</taxon>
        <taxon>Micromonospora</taxon>
    </lineage>
</organism>
<dbReference type="STRING" id="1198245.SAMN05444858_105136"/>
<reference evidence="5 6" key="1">
    <citation type="submission" date="2017-01" db="EMBL/GenBank/DDBJ databases">
        <authorList>
            <person name="Mah S.A."/>
            <person name="Swanson W.J."/>
            <person name="Moy G.W."/>
            <person name="Vacquier V.D."/>
        </authorList>
    </citation>
    <scope>NUCLEOTIDE SEQUENCE [LARGE SCALE GENOMIC DNA]</scope>
    <source>
        <strain evidence="5 6">DSM 45758</strain>
    </source>
</reference>
<dbReference type="Pfam" id="PF01041">
    <property type="entry name" value="DegT_DnrJ_EryC1"/>
    <property type="match status" value="1"/>
</dbReference>
<keyword evidence="6" id="KW-1185">Reference proteome</keyword>
<dbReference type="GO" id="GO:0008483">
    <property type="term" value="F:transaminase activity"/>
    <property type="evidence" value="ECO:0007669"/>
    <property type="project" value="TreeGrafter"/>
</dbReference>
<dbReference type="CDD" id="cd00616">
    <property type="entry name" value="AHBA_syn"/>
    <property type="match status" value="1"/>
</dbReference>
<dbReference type="PANTHER" id="PTHR30244">
    <property type="entry name" value="TRANSAMINASE"/>
    <property type="match status" value="1"/>
</dbReference>
<dbReference type="Gene3D" id="3.90.1150.10">
    <property type="entry name" value="Aspartate Aminotransferase, domain 1"/>
    <property type="match status" value="1"/>
</dbReference>
<dbReference type="Gene3D" id="3.40.640.10">
    <property type="entry name" value="Type I PLP-dependent aspartate aminotransferase-like (Major domain)"/>
    <property type="match status" value="1"/>
</dbReference>
<evidence type="ECO:0000256" key="1">
    <source>
        <dbReference type="ARBA" id="ARBA00001933"/>
    </source>
</evidence>
<dbReference type="InterPro" id="IPR015422">
    <property type="entry name" value="PyrdxlP-dep_Trfase_small"/>
</dbReference>
<dbReference type="SUPFAM" id="SSF53383">
    <property type="entry name" value="PLP-dependent transferases"/>
    <property type="match status" value="1"/>
</dbReference>
<sequence>MAMLPYGRQSVTEDDVEAVVAALRSDWLTTGPQVDGFEADLAEWTGGVGCAAVSNGTAALHVAYAAAGVGPGDEVIVPPMTFVATASSAVALGAKIVFADVEEETFTLDPAAVAAATTSRTRVVSAVDYAGHPADYDALRAALGGSDTLLLADAAHSIGATYRERPVGSLADLTTFSFFPTKNLTTAEGGAVASTDPRLLERARRFRNIGLVRDRDELRWPDEGGWHQEVHEFGLNYRLPDVLCALGRSQLRRLDGFLARRAELVARYDEALNDLPGVLTPGRRSWARPAWHLYPVRILDGRRREVYDRMREAGIGVQVNYIPVHWHPAFADLGYQRGACPVAESFYAQELSLPLYPTLSDADQERVVDALAAALRGRTVRPAAA</sequence>
<proteinExistence type="inferred from homology"/>
<evidence type="ECO:0000256" key="2">
    <source>
        <dbReference type="PIRSR" id="PIRSR000390-1"/>
    </source>
</evidence>
<comment type="similarity">
    <text evidence="4">Belongs to the DegT/DnrJ/EryC1 family.</text>
</comment>
<name>A0A1N6WWP3_9ACTN</name>
<dbReference type="GO" id="GO:0030170">
    <property type="term" value="F:pyridoxal phosphate binding"/>
    <property type="evidence" value="ECO:0007669"/>
    <property type="project" value="TreeGrafter"/>
</dbReference>